<dbReference type="AlphaFoldDB" id="A0A7D8ABV2"/>
<feature type="transmembrane region" description="Helical" evidence="9">
    <location>
        <begin position="176"/>
        <end position="197"/>
    </location>
</feature>
<evidence type="ECO:0000259" key="10">
    <source>
        <dbReference type="Pfam" id="PF02706"/>
    </source>
</evidence>
<dbReference type="InterPro" id="IPR003856">
    <property type="entry name" value="LPS_length_determ_N"/>
</dbReference>
<evidence type="ECO:0000256" key="1">
    <source>
        <dbReference type="ARBA" id="ARBA00004651"/>
    </source>
</evidence>
<dbReference type="InterPro" id="IPR033756">
    <property type="entry name" value="YlxH/NBP35"/>
</dbReference>
<dbReference type="EMBL" id="CP043732">
    <property type="protein sequence ID" value="QMU97421.1"/>
    <property type="molecule type" value="Genomic_DNA"/>
</dbReference>
<evidence type="ECO:0000256" key="4">
    <source>
        <dbReference type="ARBA" id="ARBA00022692"/>
    </source>
</evidence>
<evidence type="ECO:0000256" key="2">
    <source>
        <dbReference type="ARBA" id="ARBA00006683"/>
    </source>
</evidence>
<evidence type="ECO:0000313" key="11">
    <source>
        <dbReference type="EMBL" id="QMU97421.1"/>
    </source>
</evidence>
<accession>A0A7D8ABV2</accession>
<dbReference type="Pfam" id="PF02706">
    <property type="entry name" value="Wzz"/>
    <property type="match status" value="1"/>
</dbReference>
<evidence type="ECO:0000256" key="9">
    <source>
        <dbReference type="SAM" id="Phobius"/>
    </source>
</evidence>
<evidence type="ECO:0000313" key="12">
    <source>
        <dbReference type="Proteomes" id="UP000515708"/>
    </source>
</evidence>
<name>A0A7D8ABV2_9MICO</name>
<dbReference type="PANTHER" id="PTHR32309:SF13">
    <property type="entry name" value="FERRIC ENTEROBACTIN TRANSPORT PROTEIN FEPE"/>
    <property type="match status" value="1"/>
</dbReference>
<dbReference type="GO" id="GO:0005886">
    <property type="term" value="C:plasma membrane"/>
    <property type="evidence" value="ECO:0007669"/>
    <property type="project" value="UniProtKB-SubCell"/>
</dbReference>
<keyword evidence="6" id="KW-0067">ATP-binding</keyword>
<dbReference type="CDD" id="cd05387">
    <property type="entry name" value="BY-kinase"/>
    <property type="match status" value="1"/>
</dbReference>
<dbReference type="Pfam" id="PF10609">
    <property type="entry name" value="ParA"/>
    <property type="match status" value="1"/>
</dbReference>
<dbReference type="RefSeq" id="WP_182252419.1">
    <property type="nucleotide sequence ID" value="NZ_CP043732.1"/>
</dbReference>
<dbReference type="InterPro" id="IPR050445">
    <property type="entry name" value="Bact_polysacc_biosynth/exp"/>
</dbReference>
<sequence length="456" mass="47753">MDLHDLIRMVRRQVVLILAAALVGTSVGAITALLTPQRFEATAQMLISVDVADTATAGEFAQAGSYAVQVAESYRILLTSSGVLQPVIDDLGLDTTPDALAPSVRSRLAPNGVLISATVSDANPGQAARIANAVADSFRTMITEQLERRDAAASYRVDIVPVQAATVPRSAAAPNLGLSIALGAAIGLAAGVALAFLRTMLDRRIRTLDDVEDALESPLLGGIPFDAQASDRPLIMVDAPREPRAEAYRSLRTNVRFLFPENGSAVFVVSSSRQGEGKSTVAANLALAFGEAGYRAALIDADLRRPRVATLFGIEGAIGLSDVLIGRIGVQDAMVRWGRNRMFVMPAGTIPPNPAELLGSGAMERLLDDLRAAFDVVILDAPPVLPVTDAAVLTRLATGVLLVAAAESTTLDDLASAAQRFTGTERVLGSVVTKVPTRGADRTAYGDYAYGTLAGV</sequence>
<dbReference type="Proteomes" id="UP000515708">
    <property type="component" value="Chromosome"/>
</dbReference>
<dbReference type="SUPFAM" id="SSF52540">
    <property type="entry name" value="P-loop containing nucleoside triphosphate hydrolases"/>
    <property type="match status" value="1"/>
</dbReference>
<evidence type="ECO:0000256" key="5">
    <source>
        <dbReference type="ARBA" id="ARBA00022741"/>
    </source>
</evidence>
<protein>
    <submittedName>
        <fullName evidence="11">Polysaccharide biosynthesis tyrosine autokinase</fullName>
        <ecNumber evidence="11">2.7.10.2</ecNumber>
    </submittedName>
</protein>
<dbReference type="NCBIfam" id="TIGR01007">
    <property type="entry name" value="eps_fam"/>
    <property type="match status" value="1"/>
</dbReference>
<keyword evidence="11" id="KW-0418">Kinase</keyword>
<proteinExistence type="inferred from homology"/>
<gene>
    <name evidence="11" type="ORF">FVO59_09480</name>
</gene>
<keyword evidence="11" id="KW-0808">Transferase</keyword>
<keyword evidence="3" id="KW-1003">Cell membrane</keyword>
<dbReference type="GO" id="GO:0004715">
    <property type="term" value="F:non-membrane spanning protein tyrosine kinase activity"/>
    <property type="evidence" value="ECO:0007669"/>
    <property type="project" value="UniProtKB-EC"/>
</dbReference>
<evidence type="ECO:0000256" key="6">
    <source>
        <dbReference type="ARBA" id="ARBA00022840"/>
    </source>
</evidence>
<comment type="similarity">
    <text evidence="2">Belongs to the CpsC/CapA family.</text>
</comment>
<reference evidence="11 12" key="1">
    <citation type="journal article" date="2020" name="Front. Microbiol.">
        <title>Design of Bacterial Strain-Specific qPCR Assays Using NGS Data and Publicly Available Resources and Its Application to Track Biocontrol Strains.</title>
        <authorList>
            <person name="Hernandez I."/>
            <person name="Sant C."/>
            <person name="Martinez R."/>
            <person name="Fernandez C."/>
        </authorList>
    </citation>
    <scope>NUCLEOTIDE SEQUENCE [LARGE SCALE GENOMIC DNA]</scope>
    <source>
        <strain evidence="11 12">B24</strain>
    </source>
</reference>
<dbReference type="InterPro" id="IPR027417">
    <property type="entry name" value="P-loop_NTPase"/>
</dbReference>
<evidence type="ECO:0000256" key="7">
    <source>
        <dbReference type="ARBA" id="ARBA00022989"/>
    </source>
</evidence>
<keyword evidence="5" id="KW-0547">Nucleotide-binding</keyword>
<dbReference type="Gene3D" id="3.40.50.300">
    <property type="entry name" value="P-loop containing nucleotide triphosphate hydrolases"/>
    <property type="match status" value="1"/>
</dbReference>
<keyword evidence="7 9" id="KW-1133">Transmembrane helix</keyword>
<dbReference type="PANTHER" id="PTHR32309">
    <property type="entry name" value="TYROSINE-PROTEIN KINASE"/>
    <property type="match status" value="1"/>
</dbReference>
<dbReference type="EC" id="2.7.10.2" evidence="11"/>
<organism evidence="11 12">
    <name type="scientific">Microbacterium esteraromaticum</name>
    <dbReference type="NCBI Taxonomy" id="57043"/>
    <lineage>
        <taxon>Bacteria</taxon>
        <taxon>Bacillati</taxon>
        <taxon>Actinomycetota</taxon>
        <taxon>Actinomycetes</taxon>
        <taxon>Micrococcales</taxon>
        <taxon>Microbacteriaceae</taxon>
        <taxon>Microbacterium</taxon>
    </lineage>
</organism>
<dbReference type="GO" id="GO:0005524">
    <property type="term" value="F:ATP binding"/>
    <property type="evidence" value="ECO:0007669"/>
    <property type="project" value="UniProtKB-KW"/>
</dbReference>
<dbReference type="InterPro" id="IPR005702">
    <property type="entry name" value="Wzc-like_C"/>
</dbReference>
<keyword evidence="4 9" id="KW-0812">Transmembrane</keyword>
<keyword evidence="8 9" id="KW-0472">Membrane</keyword>
<comment type="subcellular location">
    <subcellularLocation>
        <location evidence="1">Cell membrane</location>
        <topology evidence="1">Multi-pass membrane protein</topology>
    </subcellularLocation>
</comment>
<feature type="domain" description="Polysaccharide chain length determinant N-terminal" evidence="10">
    <location>
        <begin position="1"/>
        <end position="91"/>
    </location>
</feature>
<evidence type="ECO:0000256" key="3">
    <source>
        <dbReference type="ARBA" id="ARBA00022475"/>
    </source>
</evidence>
<evidence type="ECO:0000256" key="8">
    <source>
        <dbReference type="ARBA" id="ARBA00023136"/>
    </source>
</evidence>